<protein>
    <submittedName>
        <fullName evidence="2">Uncharacterized protein</fullName>
    </submittedName>
</protein>
<dbReference type="Pfam" id="PF06218">
    <property type="entry name" value="NPR2"/>
    <property type="match status" value="1"/>
</dbReference>
<evidence type="ECO:0000313" key="2">
    <source>
        <dbReference type="EMBL" id="OAF66032.1"/>
    </source>
</evidence>
<dbReference type="PANTHER" id="PTHR12991:SF10">
    <property type="entry name" value="GATOR COMPLEX PROTEIN NPRL2"/>
    <property type="match status" value="1"/>
</dbReference>
<dbReference type="InterPro" id="IPR009348">
    <property type="entry name" value="NPR2-like"/>
</dbReference>
<dbReference type="PANTHER" id="PTHR12991">
    <property type="entry name" value="NITROGEN PERMEASE REGULATOR 2/TUMOR SUPPRESSOR CANDIDATE 4"/>
    <property type="match status" value="1"/>
</dbReference>
<name>A0A177AX05_9BILA</name>
<organism evidence="2 3">
    <name type="scientific">Intoshia linei</name>
    <dbReference type="NCBI Taxonomy" id="1819745"/>
    <lineage>
        <taxon>Eukaryota</taxon>
        <taxon>Metazoa</taxon>
        <taxon>Spiralia</taxon>
        <taxon>Lophotrochozoa</taxon>
        <taxon>Mesozoa</taxon>
        <taxon>Orthonectida</taxon>
        <taxon>Rhopaluridae</taxon>
        <taxon>Intoshia</taxon>
    </lineage>
</organism>
<keyword evidence="3" id="KW-1185">Reference proteome</keyword>
<dbReference type="GO" id="GO:1904262">
    <property type="term" value="P:negative regulation of TORC1 signaling"/>
    <property type="evidence" value="ECO:0007669"/>
    <property type="project" value="TreeGrafter"/>
</dbReference>
<dbReference type="AlphaFoldDB" id="A0A177AX05"/>
<sequence>MDSDLTFSNIAIGVENVGTFVGFNVSIDNPKYERNRFIFNFFLVLEEYNTFKYEIITKAEIIVRRTCEYFSQFEFNHNYLSSDIHISDLYYYLKCIVNGLNVFGECFVRVDTYLHINLKYITFQSKQVDKYRKSDVPILSPKLYFARNGTFRDFETNCFKFCDEVLNLDSLSFKIIKLVDGHNNLEAIRAKTYYMTHSFYLGVNELVRKKFIKIFTRVDFRKVLVINSNIKTKFYNQKAMIEFGRYVSKGGLFIPDMHTFCTIISYFDGMNNIHQVRKMLTLNYSYKYNIKKLVDYLKFKNLVTQRL</sequence>
<dbReference type="GO" id="GO:1990130">
    <property type="term" value="C:GATOR1 complex"/>
    <property type="evidence" value="ECO:0007669"/>
    <property type="project" value="TreeGrafter"/>
</dbReference>
<accession>A0A177AX05</accession>
<dbReference type="Proteomes" id="UP000078046">
    <property type="component" value="Unassembled WGS sequence"/>
</dbReference>
<dbReference type="GO" id="GO:0005774">
    <property type="term" value="C:vacuolar membrane"/>
    <property type="evidence" value="ECO:0007669"/>
    <property type="project" value="TreeGrafter"/>
</dbReference>
<evidence type="ECO:0000256" key="1">
    <source>
        <dbReference type="ARBA" id="ARBA00008433"/>
    </source>
</evidence>
<dbReference type="GO" id="GO:0005096">
    <property type="term" value="F:GTPase activator activity"/>
    <property type="evidence" value="ECO:0007669"/>
    <property type="project" value="TreeGrafter"/>
</dbReference>
<comment type="caution">
    <text evidence="2">The sequence shown here is derived from an EMBL/GenBank/DDBJ whole genome shotgun (WGS) entry which is preliminary data.</text>
</comment>
<evidence type="ECO:0000313" key="3">
    <source>
        <dbReference type="Proteomes" id="UP000078046"/>
    </source>
</evidence>
<dbReference type="GO" id="GO:0010508">
    <property type="term" value="P:positive regulation of autophagy"/>
    <property type="evidence" value="ECO:0007669"/>
    <property type="project" value="TreeGrafter"/>
</dbReference>
<comment type="similarity">
    <text evidence="1">Belongs to the NPR2 family.</text>
</comment>
<dbReference type="GO" id="GO:0034198">
    <property type="term" value="P:cellular response to amino acid starvation"/>
    <property type="evidence" value="ECO:0007669"/>
    <property type="project" value="TreeGrafter"/>
</dbReference>
<reference evidence="2 3" key="1">
    <citation type="submission" date="2016-04" db="EMBL/GenBank/DDBJ databases">
        <title>The genome of Intoshia linei affirms orthonectids as highly simplified spiralians.</title>
        <authorList>
            <person name="Mikhailov K.V."/>
            <person name="Slusarev G.S."/>
            <person name="Nikitin M.A."/>
            <person name="Logacheva M.D."/>
            <person name="Penin A."/>
            <person name="Aleoshin V."/>
            <person name="Panchin Y.V."/>
        </authorList>
    </citation>
    <scope>NUCLEOTIDE SEQUENCE [LARGE SCALE GENOMIC DNA]</scope>
    <source>
        <strain evidence="2">Intl2013</strain>
        <tissue evidence="2">Whole animal</tissue>
    </source>
</reference>
<proteinExistence type="inferred from homology"/>
<dbReference type="OrthoDB" id="338854at2759"/>
<dbReference type="EMBL" id="LWCA01001058">
    <property type="protein sequence ID" value="OAF66032.1"/>
    <property type="molecule type" value="Genomic_DNA"/>
</dbReference>
<gene>
    <name evidence="2" type="ORF">A3Q56_06245</name>
</gene>